<accession>A0ABX8NA53</accession>
<protein>
    <submittedName>
        <fullName evidence="1">DUF2313 domain-containing protein</fullName>
    </submittedName>
</protein>
<name>A0ABX8NA53_9PSED</name>
<keyword evidence="2" id="KW-1185">Reference proteome</keyword>
<evidence type="ECO:0000313" key="1">
    <source>
        <dbReference type="EMBL" id="QXH53211.1"/>
    </source>
</evidence>
<reference evidence="1" key="1">
    <citation type="journal article" date="2021" name="Microorganisms">
        <title>The Ever-Expanding Pseudomonas Genus: Description of 43 New Species and Partition of the Pseudomonas putida Group.</title>
        <authorList>
            <person name="Girard L."/>
            <person name="Lood C."/>
            <person name="Hofte M."/>
            <person name="Vandamme P."/>
            <person name="Rokni-Zadeh H."/>
            <person name="van Noort V."/>
            <person name="Lavigne R."/>
            <person name="De Mot R."/>
        </authorList>
    </citation>
    <scope>NUCLEOTIDE SEQUENCE</scope>
    <source>
        <strain evidence="1">COW40</strain>
    </source>
</reference>
<dbReference type="EMBL" id="CP077076">
    <property type="protein sequence ID" value="QXH53211.1"/>
    <property type="molecule type" value="Genomic_DNA"/>
</dbReference>
<evidence type="ECO:0000313" key="2">
    <source>
        <dbReference type="Proteomes" id="UP001046350"/>
    </source>
</evidence>
<sequence length="200" mass="22409">MVVTRTATDYYAQLRSLLPPGPAWDIEFNPEVDQLLKAAADLLAAEDKRALDLLAESDPDTVRELVPDWERVMQLPDPCLGDSPLFEDRRLAVRRRLVEVGGQTPAYFVELAVAQGYPNAKVIEHRAPRFGRSRFGSARFGTWAAQFMWTLDTGPRRRIGRRFGAAYFGETFGGNPNGALECVLRRSAPAHALEFIKYGE</sequence>
<gene>
    <name evidence="1" type="ORF">KSS94_08875</name>
</gene>
<proteinExistence type="predicted"/>
<dbReference type="RefSeq" id="WP_217842620.1">
    <property type="nucleotide sequence ID" value="NZ_CP077076.1"/>
</dbReference>
<dbReference type="Pfam" id="PF10076">
    <property type="entry name" value="Phage_Mu_Gp48"/>
    <property type="match status" value="1"/>
</dbReference>
<dbReference type="Proteomes" id="UP001046350">
    <property type="component" value="Chromosome"/>
</dbReference>
<organism evidence="1 2">
    <name type="scientific">Pseudomonas fakonensis</name>
    <dbReference type="NCBI Taxonomy" id="2842355"/>
    <lineage>
        <taxon>Bacteria</taxon>
        <taxon>Pseudomonadati</taxon>
        <taxon>Pseudomonadota</taxon>
        <taxon>Gammaproteobacteria</taxon>
        <taxon>Pseudomonadales</taxon>
        <taxon>Pseudomonadaceae</taxon>
        <taxon>Pseudomonas</taxon>
    </lineage>
</organism>
<dbReference type="InterPro" id="IPR018755">
    <property type="entry name" value="Phage_Mu_Gp48"/>
</dbReference>